<comment type="similarity">
    <text evidence="7">Belongs to the binding-protein-dependent transport system permease family.</text>
</comment>
<dbReference type="CDD" id="cd06261">
    <property type="entry name" value="TM_PBP2"/>
    <property type="match status" value="1"/>
</dbReference>
<dbReference type="Pfam" id="PF00528">
    <property type="entry name" value="BPD_transp_1"/>
    <property type="match status" value="1"/>
</dbReference>
<comment type="subcellular location">
    <subcellularLocation>
        <location evidence="1 7">Cell membrane</location>
        <topology evidence="1 7">Multi-pass membrane protein</topology>
    </subcellularLocation>
</comment>
<gene>
    <name evidence="9" type="ORF">IAA06_12955</name>
</gene>
<dbReference type="AlphaFoldDB" id="A0A9D2LV63"/>
<feature type="transmembrane region" description="Helical" evidence="7">
    <location>
        <begin position="139"/>
        <end position="162"/>
    </location>
</feature>
<feature type="transmembrane region" description="Helical" evidence="7">
    <location>
        <begin position="183"/>
        <end position="208"/>
    </location>
</feature>
<dbReference type="SUPFAM" id="SSF161098">
    <property type="entry name" value="MetI-like"/>
    <property type="match status" value="1"/>
</dbReference>
<name>A0A9D2LV63_9FIRM</name>
<evidence type="ECO:0000256" key="3">
    <source>
        <dbReference type="ARBA" id="ARBA00022475"/>
    </source>
</evidence>
<dbReference type="PANTHER" id="PTHR43744">
    <property type="entry name" value="ABC TRANSPORTER PERMEASE PROTEIN MG189-RELATED-RELATED"/>
    <property type="match status" value="1"/>
</dbReference>
<evidence type="ECO:0000256" key="4">
    <source>
        <dbReference type="ARBA" id="ARBA00022692"/>
    </source>
</evidence>
<keyword evidence="2 7" id="KW-0813">Transport</keyword>
<sequence>MSRKTKLTRWVGDILGCALAFVIFIIPFLFMFLNSLKDRAGANKRELSLPDVWHFENYLEVLQSNHYQVLTAFKNSAVITLFTVIGLVIAGSMAGYVIARRSDKKMKWIGGYFTLGLMLPAAILPSIWILQGLHIFKTLFGLIMIEVALNLPFTIMLYQGFICTVPVELEESGYLDGCGRLQLFFKIIMPLLKPVTATICIINAVGIFNDFTNPLYFLPGAENVTVQLTLYNYLSMYASEYHLLFADVLLITIPMLVVFLLFNKQIVSGMTVGAVKG</sequence>
<keyword evidence="5 7" id="KW-1133">Transmembrane helix</keyword>
<reference evidence="9" key="1">
    <citation type="journal article" date="2021" name="PeerJ">
        <title>Extensive microbial diversity within the chicken gut microbiome revealed by metagenomics and culture.</title>
        <authorList>
            <person name="Gilroy R."/>
            <person name="Ravi A."/>
            <person name="Getino M."/>
            <person name="Pursley I."/>
            <person name="Horton D.L."/>
            <person name="Alikhan N.F."/>
            <person name="Baker D."/>
            <person name="Gharbi K."/>
            <person name="Hall N."/>
            <person name="Watson M."/>
            <person name="Adriaenssens E.M."/>
            <person name="Foster-Nyarko E."/>
            <person name="Jarju S."/>
            <person name="Secka A."/>
            <person name="Antonio M."/>
            <person name="Oren A."/>
            <person name="Chaudhuri R.R."/>
            <person name="La Ragione R."/>
            <person name="Hildebrand F."/>
            <person name="Pallen M.J."/>
        </authorList>
    </citation>
    <scope>NUCLEOTIDE SEQUENCE</scope>
    <source>
        <strain evidence="9">ChiSjej1B19-5720</strain>
    </source>
</reference>
<dbReference type="PANTHER" id="PTHR43744:SF8">
    <property type="entry name" value="SN-GLYCEROL-3-PHOSPHATE TRANSPORT SYSTEM PERMEASE PROTEIN UGPE"/>
    <property type="match status" value="1"/>
</dbReference>
<evidence type="ECO:0000256" key="2">
    <source>
        <dbReference type="ARBA" id="ARBA00022448"/>
    </source>
</evidence>
<comment type="caution">
    <text evidence="9">The sequence shown here is derived from an EMBL/GenBank/DDBJ whole genome shotgun (WGS) entry which is preliminary data.</text>
</comment>
<reference evidence="9" key="2">
    <citation type="submission" date="2021-04" db="EMBL/GenBank/DDBJ databases">
        <authorList>
            <person name="Gilroy R."/>
        </authorList>
    </citation>
    <scope>NUCLEOTIDE SEQUENCE</scope>
    <source>
        <strain evidence="9">ChiSjej1B19-5720</strain>
    </source>
</reference>
<evidence type="ECO:0000313" key="10">
    <source>
        <dbReference type="Proteomes" id="UP000823842"/>
    </source>
</evidence>
<dbReference type="Proteomes" id="UP000823842">
    <property type="component" value="Unassembled WGS sequence"/>
</dbReference>
<proteinExistence type="inferred from homology"/>
<keyword evidence="4 7" id="KW-0812">Transmembrane</keyword>
<feature type="transmembrane region" description="Helical" evidence="7">
    <location>
        <begin position="111"/>
        <end position="133"/>
    </location>
</feature>
<evidence type="ECO:0000313" key="9">
    <source>
        <dbReference type="EMBL" id="HJB29681.1"/>
    </source>
</evidence>
<evidence type="ECO:0000259" key="8">
    <source>
        <dbReference type="PROSITE" id="PS50928"/>
    </source>
</evidence>
<accession>A0A9D2LV63</accession>
<dbReference type="EMBL" id="DWYZ01000243">
    <property type="protein sequence ID" value="HJB29681.1"/>
    <property type="molecule type" value="Genomic_DNA"/>
</dbReference>
<feature type="domain" description="ABC transmembrane type-1" evidence="8">
    <location>
        <begin position="73"/>
        <end position="262"/>
    </location>
</feature>
<organism evidence="9 10">
    <name type="scientific">Candidatus Blautia faecavium</name>
    <dbReference type="NCBI Taxonomy" id="2838487"/>
    <lineage>
        <taxon>Bacteria</taxon>
        <taxon>Bacillati</taxon>
        <taxon>Bacillota</taxon>
        <taxon>Clostridia</taxon>
        <taxon>Lachnospirales</taxon>
        <taxon>Lachnospiraceae</taxon>
        <taxon>Blautia</taxon>
    </lineage>
</organism>
<feature type="transmembrane region" description="Helical" evidence="7">
    <location>
        <begin position="77"/>
        <end position="99"/>
    </location>
</feature>
<dbReference type="Gene3D" id="1.10.3720.10">
    <property type="entry name" value="MetI-like"/>
    <property type="match status" value="1"/>
</dbReference>
<keyword evidence="6 7" id="KW-0472">Membrane</keyword>
<feature type="transmembrane region" description="Helical" evidence="7">
    <location>
        <begin position="241"/>
        <end position="262"/>
    </location>
</feature>
<dbReference type="InterPro" id="IPR035906">
    <property type="entry name" value="MetI-like_sf"/>
</dbReference>
<feature type="transmembrane region" description="Helical" evidence="7">
    <location>
        <begin position="12"/>
        <end position="33"/>
    </location>
</feature>
<keyword evidence="3" id="KW-1003">Cell membrane</keyword>
<evidence type="ECO:0000256" key="1">
    <source>
        <dbReference type="ARBA" id="ARBA00004651"/>
    </source>
</evidence>
<evidence type="ECO:0000256" key="5">
    <source>
        <dbReference type="ARBA" id="ARBA00022989"/>
    </source>
</evidence>
<evidence type="ECO:0000256" key="6">
    <source>
        <dbReference type="ARBA" id="ARBA00023136"/>
    </source>
</evidence>
<dbReference type="GO" id="GO:0055085">
    <property type="term" value="P:transmembrane transport"/>
    <property type="evidence" value="ECO:0007669"/>
    <property type="project" value="InterPro"/>
</dbReference>
<dbReference type="InterPro" id="IPR000515">
    <property type="entry name" value="MetI-like"/>
</dbReference>
<dbReference type="GO" id="GO:0005886">
    <property type="term" value="C:plasma membrane"/>
    <property type="evidence" value="ECO:0007669"/>
    <property type="project" value="UniProtKB-SubCell"/>
</dbReference>
<dbReference type="PROSITE" id="PS50928">
    <property type="entry name" value="ABC_TM1"/>
    <property type="match status" value="1"/>
</dbReference>
<evidence type="ECO:0000256" key="7">
    <source>
        <dbReference type="RuleBase" id="RU363032"/>
    </source>
</evidence>
<protein>
    <submittedName>
        <fullName evidence="9">Carbohydrate ABC transporter permease</fullName>
    </submittedName>
</protein>